<organism evidence="3 4">
    <name type="scientific">Chlorella vulgaris</name>
    <name type="common">Green alga</name>
    <dbReference type="NCBI Taxonomy" id="3077"/>
    <lineage>
        <taxon>Eukaryota</taxon>
        <taxon>Viridiplantae</taxon>
        <taxon>Chlorophyta</taxon>
        <taxon>core chlorophytes</taxon>
        <taxon>Trebouxiophyceae</taxon>
        <taxon>Chlorellales</taxon>
        <taxon>Chlorellaceae</taxon>
        <taxon>Chlorella clade</taxon>
        <taxon>Chlorella</taxon>
    </lineage>
</organism>
<keyword evidence="2" id="KW-0812">Transmembrane</keyword>
<reference evidence="3" key="1">
    <citation type="journal article" date="2019" name="Plant J.">
        <title>Chlorella vulgaris genome assembly and annotation reveals the molecular basis for metabolic acclimation to high light conditions.</title>
        <authorList>
            <person name="Cecchin M."/>
            <person name="Marcolungo L."/>
            <person name="Rossato M."/>
            <person name="Girolomoni L."/>
            <person name="Cosentino E."/>
            <person name="Cuine S."/>
            <person name="Li-Beisson Y."/>
            <person name="Delledonne M."/>
            <person name="Ballottari M."/>
        </authorList>
    </citation>
    <scope>NUCLEOTIDE SEQUENCE</scope>
    <source>
        <strain evidence="3">211/11P</strain>
    </source>
</reference>
<evidence type="ECO:0000313" key="3">
    <source>
        <dbReference type="EMBL" id="KAI3438845.1"/>
    </source>
</evidence>
<dbReference type="Proteomes" id="UP001055712">
    <property type="component" value="Unassembled WGS sequence"/>
</dbReference>
<feature type="transmembrane region" description="Helical" evidence="2">
    <location>
        <begin position="110"/>
        <end position="129"/>
    </location>
</feature>
<evidence type="ECO:0000256" key="1">
    <source>
        <dbReference type="SAM" id="MobiDB-lite"/>
    </source>
</evidence>
<accession>A0A9D4TZU2</accession>
<feature type="compositionally biased region" description="Basic and acidic residues" evidence="1">
    <location>
        <begin position="54"/>
        <end position="67"/>
    </location>
</feature>
<comment type="caution">
    <text evidence="3">The sequence shown here is derived from an EMBL/GenBank/DDBJ whole genome shotgun (WGS) entry which is preliminary data.</text>
</comment>
<evidence type="ECO:0000313" key="4">
    <source>
        <dbReference type="Proteomes" id="UP001055712"/>
    </source>
</evidence>
<protein>
    <submittedName>
        <fullName evidence="3">Uncharacterized protein</fullName>
    </submittedName>
</protein>
<sequence>MVALLCASPLALSSHKRRSTSSRAPRRAAVLVRANQPLREFNENDGKLTAGSDKVPEGDEEAGKEKAGPLYADENPPPPRDTMSPEMKKRLKQEYLGLGGSPNTAMGGNYFLYIILAISVLAVLSKLTGAI</sequence>
<keyword evidence="2" id="KW-0472">Membrane</keyword>
<dbReference type="EMBL" id="SIDB01000001">
    <property type="protein sequence ID" value="KAI3438845.1"/>
    <property type="molecule type" value="Genomic_DNA"/>
</dbReference>
<evidence type="ECO:0000256" key="2">
    <source>
        <dbReference type="SAM" id="Phobius"/>
    </source>
</evidence>
<feature type="compositionally biased region" description="Basic residues" evidence="1">
    <location>
        <begin position="14"/>
        <end position="26"/>
    </location>
</feature>
<proteinExistence type="predicted"/>
<reference evidence="3" key="2">
    <citation type="submission" date="2020-11" db="EMBL/GenBank/DDBJ databases">
        <authorList>
            <person name="Cecchin M."/>
            <person name="Marcolungo L."/>
            <person name="Rossato M."/>
            <person name="Girolomoni L."/>
            <person name="Cosentino E."/>
            <person name="Cuine S."/>
            <person name="Li-Beisson Y."/>
            <person name="Delledonne M."/>
            <person name="Ballottari M."/>
        </authorList>
    </citation>
    <scope>NUCLEOTIDE SEQUENCE</scope>
    <source>
        <strain evidence="3">211/11P</strain>
        <tissue evidence="3">Whole cell</tissue>
    </source>
</reference>
<keyword evidence="4" id="KW-1185">Reference proteome</keyword>
<gene>
    <name evidence="3" type="ORF">D9Q98_001262</name>
</gene>
<dbReference type="OrthoDB" id="1680954at2759"/>
<dbReference type="AlphaFoldDB" id="A0A9D4TZU2"/>
<keyword evidence="2" id="KW-1133">Transmembrane helix</keyword>
<feature type="region of interest" description="Disordered" evidence="1">
    <location>
        <begin position="12"/>
        <end position="85"/>
    </location>
</feature>
<name>A0A9D4TZU2_CHLVU</name>